<dbReference type="Pfam" id="PF00203">
    <property type="entry name" value="Ribosomal_S19"/>
    <property type="match status" value="1"/>
</dbReference>
<keyword evidence="5" id="KW-0812">Transmembrane</keyword>
<dbReference type="PANTHER" id="PTHR11880:SF8">
    <property type="entry name" value="SMALL RIBOSOMAL SUBUNIT PROTEIN US19M"/>
    <property type="match status" value="1"/>
</dbReference>
<keyword evidence="6" id="KW-0934">Plastid</keyword>
<dbReference type="HAMAP" id="MF_00531">
    <property type="entry name" value="Ribosomal_uS19"/>
    <property type="match status" value="1"/>
</dbReference>
<evidence type="ECO:0000256" key="2">
    <source>
        <dbReference type="ARBA" id="ARBA00022980"/>
    </source>
</evidence>
<dbReference type="GO" id="GO:0005737">
    <property type="term" value="C:cytoplasm"/>
    <property type="evidence" value="ECO:0007669"/>
    <property type="project" value="UniProtKB-ARBA"/>
</dbReference>
<feature type="transmembrane region" description="Helical" evidence="5">
    <location>
        <begin position="26"/>
        <end position="45"/>
    </location>
</feature>
<dbReference type="Gene3D" id="3.30.860.10">
    <property type="entry name" value="30s Ribosomal Protein S19, Chain A"/>
    <property type="match status" value="1"/>
</dbReference>
<dbReference type="SUPFAM" id="SSF54570">
    <property type="entry name" value="Ribosomal protein S19"/>
    <property type="match status" value="1"/>
</dbReference>
<keyword evidence="2 4" id="KW-0689">Ribosomal protein</keyword>
<protein>
    <submittedName>
        <fullName evidence="6">Ribosomal protein S19</fullName>
    </submittedName>
</protein>
<dbReference type="GO" id="GO:0006412">
    <property type="term" value="P:translation"/>
    <property type="evidence" value="ECO:0007669"/>
    <property type="project" value="InterPro"/>
</dbReference>
<keyword evidence="5" id="KW-0472">Membrane</keyword>
<gene>
    <name evidence="6" type="primary">rps19</name>
</gene>
<evidence type="ECO:0000256" key="5">
    <source>
        <dbReference type="SAM" id="Phobius"/>
    </source>
</evidence>
<dbReference type="GO" id="GO:0000028">
    <property type="term" value="P:ribosomal small subunit assembly"/>
    <property type="evidence" value="ECO:0007669"/>
    <property type="project" value="TreeGrafter"/>
</dbReference>
<dbReference type="PANTHER" id="PTHR11880">
    <property type="entry name" value="RIBOSOMAL PROTEIN S19P FAMILY MEMBER"/>
    <property type="match status" value="1"/>
</dbReference>
<dbReference type="PRINTS" id="PR00975">
    <property type="entry name" value="RIBOSOMALS19"/>
</dbReference>
<proteinExistence type="inferred from homology"/>
<organism evidence="6">
    <name type="scientific">Rhopalocnemis phalloides</name>
    <dbReference type="NCBI Taxonomy" id="1128106"/>
    <lineage>
        <taxon>Eukaryota</taxon>
        <taxon>Viridiplantae</taxon>
        <taxon>Streptophyta</taxon>
        <taxon>Embryophyta</taxon>
        <taxon>Tracheophyta</taxon>
        <taxon>Spermatophyta</taxon>
        <taxon>Magnoliopsida</taxon>
        <taxon>eudicotyledons</taxon>
        <taxon>Gunneridae</taxon>
        <taxon>Pentapetalae</taxon>
        <taxon>Santalales</taxon>
        <taxon>Balanophoraceae</taxon>
        <taxon>Rhopalocnemis</taxon>
    </lineage>
</organism>
<keyword evidence="3 4" id="KW-0687">Ribonucleoprotein</keyword>
<geneLocation type="plastid" evidence="6"/>
<reference evidence="6" key="1">
    <citation type="journal article" date="2022" name="Curr. Biol.">
        <title>The minicircular and extremely heteroplasmic mitogenome of the holoparasitic plant Rhopalocnemis phalloides.</title>
        <authorList>
            <person name="Yu R."/>
            <person name="Sun C."/>
            <person name="Zhong Y."/>
            <person name="Liu Y."/>
            <person name="Sanchez-Puerta M.V."/>
            <person name="Mower J.P."/>
            <person name="Zhou R."/>
        </authorList>
    </citation>
    <scope>NUCLEOTIDE SEQUENCE</scope>
</reference>
<dbReference type="AlphaFoldDB" id="A0A8K1Y0R8"/>
<dbReference type="GO" id="GO:1990904">
    <property type="term" value="C:ribonucleoprotein complex"/>
    <property type="evidence" value="ECO:0007669"/>
    <property type="project" value="UniProtKB-KW"/>
</dbReference>
<keyword evidence="5" id="KW-1133">Transmembrane helix</keyword>
<dbReference type="EMBL" id="MZ269413">
    <property type="protein sequence ID" value="UIC71732.1"/>
    <property type="molecule type" value="Genomic_DNA"/>
</dbReference>
<evidence type="ECO:0000313" key="6">
    <source>
        <dbReference type="EMBL" id="UIC71732.1"/>
    </source>
</evidence>
<evidence type="ECO:0000256" key="3">
    <source>
        <dbReference type="ARBA" id="ARBA00023274"/>
    </source>
</evidence>
<dbReference type="InterPro" id="IPR002222">
    <property type="entry name" value="Ribosomal_uS19"/>
</dbReference>
<sequence>MKKKIKIYNLICLSVLKNIKKKKFYIWNRSIKILPIMVGYTILIYNGNKHIPIYINKYLIGHKVGEFSITIKILKKKKLNKLNGKKK</sequence>
<accession>A0A8K1Y0R8</accession>
<comment type="similarity">
    <text evidence="1 4">Belongs to the universal ribosomal protein uS19 family.</text>
</comment>
<dbReference type="GO" id="GO:0003735">
    <property type="term" value="F:structural constituent of ribosome"/>
    <property type="evidence" value="ECO:0007669"/>
    <property type="project" value="InterPro"/>
</dbReference>
<evidence type="ECO:0000256" key="4">
    <source>
        <dbReference type="RuleBase" id="RU003485"/>
    </source>
</evidence>
<evidence type="ECO:0000256" key="1">
    <source>
        <dbReference type="ARBA" id="ARBA00007345"/>
    </source>
</evidence>
<dbReference type="GO" id="GO:0005840">
    <property type="term" value="C:ribosome"/>
    <property type="evidence" value="ECO:0007669"/>
    <property type="project" value="UniProtKB-KW"/>
</dbReference>
<dbReference type="InterPro" id="IPR023575">
    <property type="entry name" value="Ribosomal_uS19_SF"/>
</dbReference>
<name>A0A8K1Y0R8_9MAGN</name>